<gene>
    <name evidence="7" type="ORF">WN51_09034</name>
</gene>
<dbReference type="GO" id="GO:0003677">
    <property type="term" value="F:DNA binding"/>
    <property type="evidence" value="ECO:0007669"/>
    <property type="project" value="TreeGrafter"/>
</dbReference>
<dbReference type="GO" id="GO:0006360">
    <property type="term" value="P:transcription by RNA polymerase I"/>
    <property type="evidence" value="ECO:0007669"/>
    <property type="project" value="TreeGrafter"/>
</dbReference>
<dbReference type="OrthoDB" id="6259853at2759"/>
<dbReference type="InterPro" id="IPR054552">
    <property type="entry name" value="SPT2_N"/>
</dbReference>
<evidence type="ECO:0000259" key="6">
    <source>
        <dbReference type="Pfam" id="PF22878"/>
    </source>
</evidence>
<proteinExistence type="inferred from homology"/>
<evidence type="ECO:0000256" key="3">
    <source>
        <dbReference type="ARBA" id="ARBA00023054"/>
    </source>
</evidence>
<dbReference type="InterPro" id="IPR013256">
    <property type="entry name" value="Chromatin_SPT2"/>
</dbReference>
<dbReference type="PANTHER" id="PTHR22691:SF8">
    <property type="entry name" value="PROTEIN SPT2 HOMOLOG"/>
    <property type="match status" value="1"/>
</dbReference>
<reference evidence="7 8" key="1">
    <citation type="submission" date="2015-07" db="EMBL/GenBank/DDBJ databases">
        <title>The genome of Melipona quadrifasciata.</title>
        <authorList>
            <person name="Pan H."/>
            <person name="Kapheim K."/>
        </authorList>
    </citation>
    <scope>NUCLEOTIDE SEQUENCE [LARGE SCALE GENOMIC DNA]</scope>
    <source>
        <strain evidence="7">0111107301</strain>
        <tissue evidence="7">Whole body</tissue>
    </source>
</reference>
<dbReference type="GO" id="GO:0006334">
    <property type="term" value="P:nucleosome assembly"/>
    <property type="evidence" value="ECO:0007669"/>
    <property type="project" value="TreeGrafter"/>
</dbReference>
<feature type="compositionally biased region" description="Basic and acidic residues" evidence="5">
    <location>
        <begin position="240"/>
        <end position="263"/>
    </location>
</feature>
<evidence type="ECO:0000256" key="4">
    <source>
        <dbReference type="SAM" id="Coils"/>
    </source>
</evidence>
<evidence type="ECO:0000313" key="7">
    <source>
        <dbReference type="EMBL" id="KOX67596.1"/>
    </source>
</evidence>
<evidence type="ECO:0000256" key="1">
    <source>
        <dbReference type="ARBA" id="ARBA00006461"/>
    </source>
</evidence>
<keyword evidence="3 4" id="KW-0175">Coiled coil</keyword>
<dbReference type="Proteomes" id="UP000053105">
    <property type="component" value="Unassembled WGS sequence"/>
</dbReference>
<dbReference type="STRING" id="166423.A0A0M8ZPY6"/>
<dbReference type="AlphaFoldDB" id="A0A0M8ZPY6"/>
<dbReference type="GO" id="GO:0042393">
    <property type="term" value="F:histone binding"/>
    <property type="evidence" value="ECO:0007669"/>
    <property type="project" value="TreeGrafter"/>
</dbReference>
<feature type="compositionally biased region" description="Polar residues" evidence="5">
    <location>
        <begin position="331"/>
        <end position="347"/>
    </location>
</feature>
<feature type="domain" description="SPT2 homolog N-terminal" evidence="6">
    <location>
        <begin position="1"/>
        <end position="81"/>
    </location>
</feature>
<feature type="region of interest" description="Disordered" evidence="5">
    <location>
        <begin position="306"/>
        <end position="347"/>
    </location>
</feature>
<dbReference type="EMBL" id="KQ436009">
    <property type="protein sequence ID" value="KOX67596.1"/>
    <property type="molecule type" value="Genomic_DNA"/>
</dbReference>
<comment type="similarity">
    <text evidence="1">Belongs to the SPT2 family.</text>
</comment>
<protein>
    <recommendedName>
        <fullName evidence="2">Protein SPT2 homolog</fullName>
    </recommendedName>
</protein>
<evidence type="ECO:0000256" key="5">
    <source>
        <dbReference type="SAM" id="MobiDB-lite"/>
    </source>
</evidence>
<feature type="region of interest" description="Disordered" evidence="5">
    <location>
        <begin position="212"/>
        <end position="277"/>
    </location>
</feature>
<dbReference type="Pfam" id="PF22878">
    <property type="entry name" value="SPT2_N"/>
    <property type="match status" value="1"/>
</dbReference>
<dbReference type="GO" id="GO:0005730">
    <property type="term" value="C:nucleolus"/>
    <property type="evidence" value="ECO:0007669"/>
    <property type="project" value="TreeGrafter"/>
</dbReference>
<feature type="compositionally biased region" description="Basic and acidic residues" evidence="5">
    <location>
        <begin position="306"/>
        <end position="328"/>
    </location>
</feature>
<dbReference type="PANTHER" id="PTHR22691">
    <property type="entry name" value="YEAST SPT2-RELATED"/>
    <property type="match status" value="1"/>
</dbReference>
<accession>A0A0M8ZPY6</accession>
<organism evidence="7 8">
    <name type="scientific">Melipona quadrifasciata</name>
    <dbReference type="NCBI Taxonomy" id="166423"/>
    <lineage>
        <taxon>Eukaryota</taxon>
        <taxon>Metazoa</taxon>
        <taxon>Ecdysozoa</taxon>
        <taxon>Arthropoda</taxon>
        <taxon>Hexapoda</taxon>
        <taxon>Insecta</taxon>
        <taxon>Pterygota</taxon>
        <taxon>Neoptera</taxon>
        <taxon>Endopterygota</taxon>
        <taxon>Hymenoptera</taxon>
        <taxon>Apocrita</taxon>
        <taxon>Aculeata</taxon>
        <taxon>Apoidea</taxon>
        <taxon>Anthophila</taxon>
        <taxon>Apidae</taxon>
        <taxon>Melipona</taxon>
    </lineage>
</organism>
<keyword evidence="8" id="KW-1185">Reference proteome</keyword>
<sequence length="630" mass="73850">MDFGTLLSVAQKNENNKQPIACYQTKFSPPKKSSKQNKSLSENVKKFLARKEEEERLKANLLALRDHKAQSRINKHLKVCKAANKSVLPDAIDNENTAVTMAGMKYYYISKKNIHFEKLELFVQLSYSRIPIGVLMFLRNLYHTMLKLHYNLRPSQPDEDDYGYVSQEASAFYNQLMSKYNNTIPQKTIFNDCRKKTIKDIASTKDRVKQALKQQEVSQQENRRKKKISIKGTETEVEEKEVRDEKKAEKEVKDEKKEKDEKPKAKKKPMPPPIDFSELLKIDKKKQHEPIVIDVKSKNDEPERLMTKKQMKEYAKEKEWRERKEQRNKLGNINNKEGNVSIINKPNKTQDCRNTAICSNKISKVPEKLTTVPTVSNKIPSKTIGLQCSTSKKLIIDKANNPSKVTTNKSEKDILLEERKKLETERKKLEEMRQAIEEEKKKLKLTKTQIEDTKNLKIEKLISKVKTSEKQDLLKNIQKESPITNVTKSRISQRMNDKIKQFPPTDLKSIKSRHILHLKEQKKPLINNKRRITDEEDEDYDSELEDFIDDEVEDENEDYSKYISEIFGYDKNKYKHVDNDDDTAMESSFAQQLKEEYVSTKIGMMEDLEDMRMEALEKKRKALLKKKFKK</sequence>
<dbReference type="SMART" id="SM00784">
    <property type="entry name" value="SPT2"/>
    <property type="match status" value="1"/>
</dbReference>
<dbReference type="Pfam" id="PF08243">
    <property type="entry name" value="SPT2"/>
    <property type="match status" value="1"/>
</dbReference>
<feature type="coiled-coil region" evidence="4">
    <location>
        <begin position="412"/>
        <end position="456"/>
    </location>
</feature>
<name>A0A0M8ZPY6_9HYME</name>
<evidence type="ECO:0000256" key="2">
    <source>
        <dbReference type="ARBA" id="ARBA00013786"/>
    </source>
</evidence>
<evidence type="ECO:0000313" key="8">
    <source>
        <dbReference type="Proteomes" id="UP000053105"/>
    </source>
</evidence>